<accession>A0ABW0XTI2</accession>
<dbReference type="RefSeq" id="WP_381218193.1">
    <property type="nucleotide sequence ID" value="NZ_JBHSPC010000098.1"/>
</dbReference>
<feature type="region of interest" description="Disordered" evidence="1">
    <location>
        <begin position="1"/>
        <end position="30"/>
    </location>
</feature>
<reference evidence="3" key="1">
    <citation type="journal article" date="2019" name="Int. J. Syst. Evol. Microbiol.">
        <title>The Global Catalogue of Microorganisms (GCM) 10K type strain sequencing project: providing services to taxonomists for standard genome sequencing and annotation.</title>
        <authorList>
            <consortium name="The Broad Institute Genomics Platform"/>
            <consortium name="The Broad Institute Genome Sequencing Center for Infectious Disease"/>
            <person name="Wu L."/>
            <person name="Ma J."/>
        </authorList>
    </citation>
    <scope>NUCLEOTIDE SEQUENCE [LARGE SCALE GENOMIC DNA]</scope>
    <source>
        <strain evidence="3">JCM 13852</strain>
    </source>
</reference>
<proteinExistence type="predicted"/>
<organism evidence="2 3">
    <name type="scientific">Streptomyces incanus</name>
    <dbReference type="NCBI Taxonomy" id="887453"/>
    <lineage>
        <taxon>Bacteria</taxon>
        <taxon>Bacillati</taxon>
        <taxon>Actinomycetota</taxon>
        <taxon>Actinomycetes</taxon>
        <taxon>Kitasatosporales</taxon>
        <taxon>Streptomycetaceae</taxon>
        <taxon>Streptomyces</taxon>
    </lineage>
</organism>
<dbReference type="Proteomes" id="UP001596183">
    <property type="component" value="Unassembled WGS sequence"/>
</dbReference>
<dbReference type="EMBL" id="JBHSPC010000098">
    <property type="protein sequence ID" value="MFC5673905.1"/>
    <property type="molecule type" value="Genomic_DNA"/>
</dbReference>
<sequence>MAFGAQRDGRQLVSETATTDADQPAESPLAGTLAPAMSGDPLMEEIMTGLATCVCTTLATAGRPACCCMWFRGSHRPPMDACHCDCDNGGQGVAWVRMLNMENAAQTGTNPRISGFRAYCSIPAPRWRMTMELGVYGCVDTGNEETGPDCATRSNAAADGAWDDLLLMQAAECCTVIRNRRPVFIRVDPVGPTGGCAGSVVALWLDYAPGKVNTGPSTLGN</sequence>
<keyword evidence="3" id="KW-1185">Reference proteome</keyword>
<evidence type="ECO:0000313" key="3">
    <source>
        <dbReference type="Proteomes" id="UP001596183"/>
    </source>
</evidence>
<comment type="caution">
    <text evidence="2">The sequence shown here is derived from an EMBL/GenBank/DDBJ whole genome shotgun (WGS) entry which is preliminary data.</text>
</comment>
<gene>
    <name evidence="2" type="ORF">ACFP2V_28600</name>
</gene>
<protein>
    <submittedName>
        <fullName evidence="2">Uncharacterized protein</fullName>
    </submittedName>
</protein>
<evidence type="ECO:0000256" key="1">
    <source>
        <dbReference type="SAM" id="MobiDB-lite"/>
    </source>
</evidence>
<name>A0ABW0XTI2_9ACTN</name>
<evidence type="ECO:0000313" key="2">
    <source>
        <dbReference type="EMBL" id="MFC5673905.1"/>
    </source>
</evidence>